<keyword evidence="2" id="KW-0645">Protease</keyword>
<comment type="caution">
    <text evidence="5">Lacks conserved residue(s) required for the propagation of feature annotation.</text>
</comment>
<dbReference type="InterPro" id="IPR036852">
    <property type="entry name" value="Peptidase_S8/S53_dom_sf"/>
</dbReference>
<dbReference type="Pfam" id="PF00082">
    <property type="entry name" value="Peptidase_S8"/>
    <property type="match status" value="1"/>
</dbReference>
<proteinExistence type="inferred from homology"/>
<dbReference type="PROSITE" id="PS51892">
    <property type="entry name" value="SUBTILASE"/>
    <property type="match status" value="1"/>
</dbReference>
<reference evidence="7" key="2">
    <citation type="submission" date="2021-10" db="EMBL/GenBank/DDBJ databases">
        <title>Collection of gut derived symbiotic bacterial strains cultured from healthy donors.</title>
        <authorList>
            <person name="Lin H."/>
            <person name="Littmann E."/>
            <person name="Claire K."/>
            <person name="Pamer E."/>
        </authorList>
    </citation>
    <scope>NUCLEOTIDE SEQUENCE</scope>
    <source>
        <strain evidence="7">MSK.23.4</strain>
    </source>
</reference>
<dbReference type="Gene3D" id="3.40.50.200">
    <property type="entry name" value="Peptidase S8/S53 domain"/>
    <property type="match status" value="1"/>
</dbReference>
<evidence type="ECO:0000256" key="2">
    <source>
        <dbReference type="ARBA" id="ARBA00022670"/>
    </source>
</evidence>
<evidence type="ECO:0000313" key="8">
    <source>
        <dbReference type="EMBL" id="RHM68282.1"/>
    </source>
</evidence>
<name>A0A415S0W5_MEDGN</name>
<dbReference type="AlphaFoldDB" id="A0A415S0W5"/>
<dbReference type="InterPro" id="IPR000209">
    <property type="entry name" value="Peptidase_S8/S53_dom"/>
</dbReference>
<keyword evidence="4" id="KW-0720">Serine protease</keyword>
<dbReference type="SUPFAM" id="SSF52743">
    <property type="entry name" value="Subtilisin-like"/>
    <property type="match status" value="1"/>
</dbReference>
<reference evidence="8 9" key="1">
    <citation type="submission" date="2018-08" db="EMBL/GenBank/DDBJ databases">
        <title>A genome reference for cultivated species of the human gut microbiota.</title>
        <authorList>
            <person name="Zou Y."/>
            <person name="Xue W."/>
            <person name="Luo G."/>
        </authorList>
    </citation>
    <scope>NUCLEOTIDE SEQUENCE [LARGE SCALE GENOMIC DNA]</scope>
    <source>
        <strain evidence="8 9">AF33-12</strain>
    </source>
</reference>
<accession>A0A415S0W5</accession>
<comment type="similarity">
    <text evidence="1 5">Belongs to the peptidase S8 family.</text>
</comment>
<evidence type="ECO:0000259" key="6">
    <source>
        <dbReference type="Pfam" id="PF00082"/>
    </source>
</evidence>
<feature type="domain" description="Peptidase S8/S53" evidence="6">
    <location>
        <begin position="2"/>
        <end position="141"/>
    </location>
</feature>
<keyword evidence="3" id="KW-0378">Hydrolase</keyword>
<dbReference type="EMBL" id="JAJBNC010000028">
    <property type="protein sequence ID" value="MCB5494998.1"/>
    <property type="molecule type" value="Genomic_DNA"/>
</dbReference>
<dbReference type="Proteomes" id="UP000285610">
    <property type="component" value="Unassembled WGS sequence"/>
</dbReference>
<evidence type="ECO:0000313" key="9">
    <source>
        <dbReference type="Proteomes" id="UP000285610"/>
    </source>
</evidence>
<gene>
    <name evidence="8" type="ORF">DWZ50_19050</name>
    <name evidence="7" type="ORF">LIQ10_14870</name>
</gene>
<sequence length="426" mass="48450">MKIVVIDTGIKQSFAQYVDEFYYIEGQEVYKGNKDTENDHGGICAAIIKKYFTESEIVSMQILDENGKTDIDRLLLALEWCLKQEINIISLSLGSVFSEDKQKMENVIHKLLKKDIVLVAAANNTNTVTYPASMEGVIGVKCDLSDTLVAQQIFVDTEDIRNIEVTVGSLKDCDGLKQYNLGYHNSFVVPYVTAQIAKKFKKGNVPLAALDSNVKCVPKEFYMNSFPFLYKTESIVVKLSGKDYEENQLLEIVKMFRKEGYEAIGLLSHSSDYRYCYNCEEKNGLSSKENYDFISKALNPDIIFSSGLNFEMTKDIEIIVDDSKETFLEKDQQCDSVKADRDRYENSSYLGSIGNYGITITGDVKTITNENVFFDEDISEEERELIISRVKEHIGIMEEDDQGKIFISTEDIYTEKIIETLEEIFS</sequence>
<evidence type="ECO:0000256" key="3">
    <source>
        <dbReference type="ARBA" id="ARBA00022801"/>
    </source>
</evidence>
<dbReference type="Proteomes" id="UP001297422">
    <property type="component" value="Unassembled WGS sequence"/>
</dbReference>
<comment type="caution">
    <text evidence="8">The sequence shown here is derived from an EMBL/GenBank/DDBJ whole genome shotgun (WGS) entry which is preliminary data.</text>
</comment>
<dbReference type="GO" id="GO:0006508">
    <property type="term" value="P:proteolysis"/>
    <property type="evidence" value="ECO:0007669"/>
    <property type="project" value="UniProtKB-KW"/>
</dbReference>
<evidence type="ECO:0000256" key="5">
    <source>
        <dbReference type="PROSITE-ProRule" id="PRU01240"/>
    </source>
</evidence>
<evidence type="ECO:0000256" key="4">
    <source>
        <dbReference type="ARBA" id="ARBA00022825"/>
    </source>
</evidence>
<organism evidence="8 9">
    <name type="scientific">Mediterraneibacter gnavus</name>
    <name type="common">Ruminococcus gnavus</name>
    <dbReference type="NCBI Taxonomy" id="33038"/>
    <lineage>
        <taxon>Bacteria</taxon>
        <taxon>Bacillati</taxon>
        <taxon>Bacillota</taxon>
        <taxon>Clostridia</taxon>
        <taxon>Lachnospirales</taxon>
        <taxon>Lachnospiraceae</taxon>
        <taxon>Mediterraneibacter</taxon>
    </lineage>
</organism>
<dbReference type="RefSeq" id="WP_118445452.1">
    <property type="nucleotide sequence ID" value="NZ_BAABXJ010000002.1"/>
</dbReference>
<dbReference type="PANTHER" id="PTHR43806">
    <property type="entry name" value="PEPTIDASE S8"/>
    <property type="match status" value="1"/>
</dbReference>
<dbReference type="EMBL" id="QRQE01000085">
    <property type="protein sequence ID" value="RHM68282.1"/>
    <property type="molecule type" value="Genomic_DNA"/>
</dbReference>
<protein>
    <submittedName>
        <fullName evidence="7">S8 family serine peptidase</fullName>
    </submittedName>
</protein>
<dbReference type="PANTHER" id="PTHR43806:SF11">
    <property type="entry name" value="CEREVISIN-RELATED"/>
    <property type="match status" value="1"/>
</dbReference>
<evidence type="ECO:0000313" key="7">
    <source>
        <dbReference type="EMBL" id="MCB5494998.1"/>
    </source>
</evidence>
<evidence type="ECO:0000256" key="1">
    <source>
        <dbReference type="ARBA" id="ARBA00011073"/>
    </source>
</evidence>
<dbReference type="InterPro" id="IPR050131">
    <property type="entry name" value="Peptidase_S8_subtilisin-like"/>
</dbReference>
<dbReference type="GO" id="GO:0004252">
    <property type="term" value="F:serine-type endopeptidase activity"/>
    <property type="evidence" value="ECO:0007669"/>
    <property type="project" value="InterPro"/>
</dbReference>